<dbReference type="PANTHER" id="PTHR11437">
    <property type="entry name" value="RIBONUCLEASE"/>
    <property type="match status" value="1"/>
</dbReference>
<dbReference type="GO" id="GO:0005576">
    <property type="term" value="C:extracellular region"/>
    <property type="evidence" value="ECO:0007669"/>
    <property type="project" value="UniProtKB-SubCell"/>
</dbReference>
<dbReference type="GO" id="GO:0004540">
    <property type="term" value="F:RNA nuclease activity"/>
    <property type="evidence" value="ECO:0007669"/>
    <property type="project" value="TreeGrafter"/>
</dbReference>
<name>A0A8T1S2S6_CHESE</name>
<organism evidence="6 7">
    <name type="scientific">Chelydra serpentina</name>
    <name type="common">Snapping turtle</name>
    <name type="synonym">Testudo serpentina</name>
    <dbReference type="NCBI Taxonomy" id="8475"/>
    <lineage>
        <taxon>Eukaryota</taxon>
        <taxon>Metazoa</taxon>
        <taxon>Chordata</taxon>
        <taxon>Craniata</taxon>
        <taxon>Vertebrata</taxon>
        <taxon>Euteleostomi</taxon>
        <taxon>Archelosauria</taxon>
        <taxon>Testudinata</taxon>
        <taxon>Testudines</taxon>
        <taxon>Cryptodira</taxon>
        <taxon>Durocryptodira</taxon>
        <taxon>Americhelydia</taxon>
        <taxon>Chelydroidea</taxon>
        <taxon>Chelydridae</taxon>
        <taxon>Chelydra</taxon>
    </lineage>
</organism>
<proteinExistence type="inferred from homology"/>
<evidence type="ECO:0000256" key="3">
    <source>
        <dbReference type="ARBA" id="ARBA00022525"/>
    </source>
</evidence>
<dbReference type="PANTHER" id="PTHR11437:SF10">
    <property type="entry name" value="ANGIOGENIN-RELATED"/>
    <property type="match status" value="1"/>
</dbReference>
<keyword evidence="4" id="KW-1015">Disulfide bond</keyword>
<feature type="domain" description="Ribonuclease A-domain" evidence="5">
    <location>
        <begin position="76"/>
        <end position="188"/>
    </location>
</feature>
<dbReference type="OrthoDB" id="9425389at2759"/>
<comment type="caution">
    <text evidence="6">The sequence shown here is derived from an EMBL/GenBank/DDBJ whole genome shotgun (WGS) entry which is preliminary data.</text>
</comment>
<evidence type="ECO:0000256" key="2">
    <source>
        <dbReference type="ARBA" id="ARBA00005600"/>
    </source>
</evidence>
<dbReference type="SUPFAM" id="SSF54076">
    <property type="entry name" value="RNase A-like"/>
    <property type="match status" value="1"/>
</dbReference>
<keyword evidence="7" id="KW-1185">Reference proteome</keyword>
<dbReference type="InterPro" id="IPR023412">
    <property type="entry name" value="RNaseA_domain"/>
</dbReference>
<evidence type="ECO:0000256" key="1">
    <source>
        <dbReference type="ARBA" id="ARBA00004613"/>
    </source>
</evidence>
<evidence type="ECO:0000256" key="4">
    <source>
        <dbReference type="ARBA" id="ARBA00023157"/>
    </source>
</evidence>
<dbReference type="AlphaFoldDB" id="A0A8T1S2S6"/>
<gene>
    <name evidence="6" type="ORF">G0U57_000143</name>
</gene>
<evidence type="ECO:0000313" key="6">
    <source>
        <dbReference type="EMBL" id="KAG6923027.1"/>
    </source>
</evidence>
<dbReference type="EMBL" id="JAHGAV010001027">
    <property type="protein sequence ID" value="KAG6923027.1"/>
    <property type="molecule type" value="Genomic_DNA"/>
</dbReference>
<sequence>MSDWALYNPLQDRMEDMGEFSSAKAGIHHSDDSEGTRTWVDLVTDKAMALRAPRPMLLLPLVLLVACLALASGQPCFTQNRLFITHHVNNPRTLAPNPRAYCSIMMRRRRIYGKLINTFIHAPIPSINNVCFGGGTPFPSGLRWSNVSFTITACIYNSSTRSYTGTYLSSRILIRCCQGRPVYHEERMLLPPRVYRAATGPCCFP</sequence>
<dbReference type="GO" id="GO:0050830">
    <property type="term" value="P:defense response to Gram-positive bacterium"/>
    <property type="evidence" value="ECO:0007669"/>
    <property type="project" value="TreeGrafter"/>
</dbReference>
<evidence type="ECO:0000259" key="5">
    <source>
        <dbReference type="SMART" id="SM00092"/>
    </source>
</evidence>
<keyword evidence="3" id="KW-0964">Secreted</keyword>
<evidence type="ECO:0000313" key="7">
    <source>
        <dbReference type="Proteomes" id="UP000765507"/>
    </source>
</evidence>
<dbReference type="InterPro" id="IPR001427">
    <property type="entry name" value="RNaseA"/>
</dbReference>
<accession>A0A8T1S2S6</accession>
<dbReference type="Gene3D" id="3.10.130.10">
    <property type="entry name" value="Ribonuclease A-like domain"/>
    <property type="match status" value="1"/>
</dbReference>
<dbReference type="Proteomes" id="UP000765507">
    <property type="component" value="Unassembled WGS sequence"/>
</dbReference>
<dbReference type="SMART" id="SM00092">
    <property type="entry name" value="RNAse_Pc"/>
    <property type="match status" value="1"/>
</dbReference>
<dbReference type="GO" id="GO:0003676">
    <property type="term" value="F:nucleic acid binding"/>
    <property type="evidence" value="ECO:0007669"/>
    <property type="project" value="InterPro"/>
</dbReference>
<dbReference type="Pfam" id="PF00074">
    <property type="entry name" value="RnaseA"/>
    <property type="match status" value="1"/>
</dbReference>
<protein>
    <recommendedName>
        <fullName evidence="5">Ribonuclease A-domain domain-containing protein</fullName>
    </recommendedName>
</protein>
<comment type="subcellular location">
    <subcellularLocation>
        <location evidence="1">Secreted</location>
    </subcellularLocation>
</comment>
<comment type="similarity">
    <text evidence="2">Belongs to the pancreatic ribonuclease family.</text>
</comment>
<dbReference type="InterPro" id="IPR036816">
    <property type="entry name" value="RNaseA-like_dom_sf"/>
</dbReference>
<reference evidence="6 7" key="1">
    <citation type="journal article" date="2020" name="G3 (Bethesda)">
        <title>Draft Genome of the Common Snapping Turtle, Chelydra serpentina, a Model for Phenotypic Plasticity in Reptiles.</title>
        <authorList>
            <person name="Das D."/>
            <person name="Singh S.K."/>
            <person name="Bierstedt J."/>
            <person name="Erickson A."/>
            <person name="Galli G.L.J."/>
            <person name="Crossley D.A. 2nd"/>
            <person name="Rhen T."/>
        </authorList>
    </citation>
    <scope>NUCLEOTIDE SEQUENCE [LARGE SCALE GENOMIC DNA]</scope>
    <source>
        <strain evidence="6">KW</strain>
    </source>
</reference>